<name>A0A1H7MMG6_OLID1</name>
<dbReference type="Gene3D" id="3.40.1420.30">
    <property type="match status" value="1"/>
</dbReference>
<dbReference type="OrthoDB" id="943438at2"/>
<accession>A0A1H7MMG6</accession>
<organism evidence="1 2">
    <name type="scientific">Olivibacter domesticus</name>
    <name type="common">Pseudosphingobacterium domesticum</name>
    <dbReference type="NCBI Taxonomy" id="407022"/>
    <lineage>
        <taxon>Bacteria</taxon>
        <taxon>Pseudomonadati</taxon>
        <taxon>Bacteroidota</taxon>
        <taxon>Sphingobacteriia</taxon>
        <taxon>Sphingobacteriales</taxon>
        <taxon>Sphingobacteriaceae</taxon>
        <taxon>Olivibacter</taxon>
    </lineage>
</organism>
<dbReference type="STRING" id="407022.SAMN05661044_02047"/>
<evidence type="ECO:0000313" key="1">
    <source>
        <dbReference type="EMBL" id="SEL11797.1"/>
    </source>
</evidence>
<dbReference type="AlphaFoldDB" id="A0A1H7MMG6"/>
<dbReference type="RefSeq" id="WP_093323056.1">
    <property type="nucleotide sequence ID" value="NZ_FOAF01000001.1"/>
</dbReference>
<keyword evidence="2" id="KW-1185">Reference proteome</keyword>
<dbReference type="EMBL" id="FOAF01000001">
    <property type="protein sequence ID" value="SEL11797.1"/>
    <property type="molecule type" value="Genomic_DNA"/>
</dbReference>
<sequence>MIKLKFAGRIDQKKIVSLGPKGTKCYLFLGLLLLILSLSTSRLYAQKKMEREYGIKASAAPERARAFVHKTYMRTKVKWYREESLNGFTIEAKLKWEGKKHSIEFDTLGKLQDIEITVQYQMLNDVIKRGVDNYLSNTFQTYKINKTQLQLTGNESALQAAILNKTNNSSMVHEKYELVVEGKREGDKIKTFYEILIDEHGKVVHQLKIVERRVNHLIF</sequence>
<protein>
    <submittedName>
        <fullName evidence="1">Uncharacterized protein</fullName>
    </submittedName>
</protein>
<dbReference type="SUPFAM" id="SSF160574">
    <property type="entry name" value="BT0923-like"/>
    <property type="match status" value="1"/>
</dbReference>
<evidence type="ECO:0000313" key="2">
    <source>
        <dbReference type="Proteomes" id="UP000199421"/>
    </source>
</evidence>
<gene>
    <name evidence="1" type="ORF">SAMN05661044_02047</name>
</gene>
<proteinExistence type="predicted"/>
<dbReference type="Proteomes" id="UP000199421">
    <property type="component" value="Unassembled WGS sequence"/>
</dbReference>
<reference evidence="2" key="1">
    <citation type="submission" date="2016-10" db="EMBL/GenBank/DDBJ databases">
        <authorList>
            <person name="Varghese N."/>
            <person name="Submissions S."/>
        </authorList>
    </citation>
    <scope>NUCLEOTIDE SEQUENCE [LARGE SCALE GENOMIC DNA]</scope>
    <source>
        <strain evidence="2">DSM 18733</strain>
    </source>
</reference>